<feature type="binding site" evidence="6">
    <location>
        <position position="92"/>
    </location>
    <ligand>
        <name>substrate</name>
    </ligand>
</feature>
<dbReference type="SUPFAM" id="SSF51735">
    <property type="entry name" value="NAD(P)-binding Rossmann-fold domains"/>
    <property type="match status" value="1"/>
</dbReference>
<dbReference type="Pfam" id="PF00208">
    <property type="entry name" value="ELFV_dehydrog"/>
    <property type="match status" value="1"/>
</dbReference>
<evidence type="ECO:0000256" key="7">
    <source>
        <dbReference type="PIRSR" id="PIRSR000185-3"/>
    </source>
</evidence>
<evidence type="ECO:0000259" key="9">
    <source>
        <dbReference type="SMART" id="SM00839"/>
    </source>
</evidence>
<feature type="binding site" evidence="6">
    <location>
        <position position="68"/>
    </location>
    <ligand>
        <name>substrate</name>
    </ligand>
</feature>
<comment type="caution">
    <text evidence="10">The sequence shown here is derived from an EMBL/GenBank/DDBJ whole genome shotgun (WGS) entry which is preliminary data.</text>
</comment>
<feature type="site" description="Important for catalysis" evidence="7">
    <location>
        <position position="143"/>
    </location>
</feature>
<dbReference type="SUPFAM" id="SSF53223">
    <property type="entry name" value="Aminoacid dehydrogenase-like, N-terminal domain"/>
    <property type="match status" value="1"/>
</dbReference>
<dbReference type="PANTHER" id="PTHR11606:SF13">
    <property type="entry name" value="GLUTAMATE DEHYDROGENASE 1, MITOCHONDRIAL"/>
    <property type="match status" value="1"/>
</dbReference>
<evidence type="ECO:0000256" key="8">
    <source>
        <dbReference type="RuleBase" id="RU004417"/>
    </source>
</evidence>
<evidence type="ECO:0000313" key="10">
    <source>
        <dbReference type="EMBL" id="PRR68868.1"/>
    </source>
</evidence>
<dbReference type="CDD" id="cd01076">
    <property type="entry name" value="NAD_bind_1_Glu_DH"/>
    <property type="match status" value="1"/>
</dbReference>
<organism evidence="10 11">
    <name type="scientific">Neomoorella stamsii</name>
    <dbReference type="NCBI Taxonomy" id="1266720"/>
    <lineage>
        <taxon>Bacteria</taxon>
        <taxon>Bacillati</taxon>
        <taxon>Bacillota</taxon>
        <taxon>Clostridia</taxon>
        <taxon>Neomoorellales</taxon>
        <taxon>Neomoorellaceae</taxon>
        <taxon>Neomoorella</taxon>
    </lineage>
</organism>
<dbReference type="InterPro" id="IPR006096">
    <property type="entry name" value="Glu/Leu/Phe/Val/Trp_DH_C"/>
</dbReference>
<dbReference type="InterPro" id="IPR033524">
    <property type="entry name" value="Glu/Leu/Phe/Val_DH_AS"/>
</dbReference>
<dbReference type="Gene3D" id="3.40.50.10860">
    <property type="entry name" value="Leucine Dehydrogenase, chain A, domain 1"/>
    <property type="match status" value="1"/>
</dbReference>
<evidence type="ECO:0000256" key="2">
    <source>
        <dbReference type="ARBA" id="ARBA00012896"/>
    </source>
</evidence>
<evidence type="ECO:0000256" key="6">
    <source>
        <dbReference type="PIRSR" id="PIRSR000185-2"/>
    </source>
</evidence>
<keyword evidence="11" id="KW-1185">Reference proteome</keyword>
<dbReference type="PIRSF" id="PIRSF000185">
    <property type="entry name" value="Glu_DH"/>
    <property type="match status" value="1"/>
</dbReference>
<dbReference type="GO" id="GO:0006538">
    <property type="term" value="P:L-glutamate catabolic process"/>
    <property type="evidence" value="ECO:0007669"/>
    <property type="project" value="TreeGrafter"/>
</dbReference>
<protein>
    <recommendedName>
        <fullName evidence="2 4">Glutamate dehydrogenase</fullName>
    </recommendedName>
</protein>
<name>A0A9X7J028_9FIRM</name>
<feature type="binding site" evidence="6">
    <location>
        <position position="187"/>
    </location>
    <ligand>
        <name>NAD(+)</name>
        <dbReference type="ChEBI" id="CHEBI:57540"/>
    </ligand>
</feature>
<dbReference type="Pfam" id="PF02812">
    <property type="entry name" value="ELFV_dehydrog_N"/>
    <property type="match status" value="1"/>
</dbReference>
<dbReference type="InterPro" id="IPR036291">
    <property type="entry name" value="NAD(P)-bd_dom_sf"/>
</dbReference>
<dbReference type="InterPro" id="IPR033922">
    <property type="entry name" value="NAD_bind_Glu_DH"/>
</dbReference>
<keyword evidence="6" id="KW-0547">Nucleotide-binding</keyword>
<evidence type="ECO:0000256" key="5">
    <source>
        <dbReference type="PIRSR" id="PIRSR000185-1"/>
    </source>
</evidence>
<dbReference type="RefSeq" id="WP_054936648.1">
    <property type="nucleotide sequence ID" value="NZ_PVXL01000078.1"/>
</dbReference>
<keyword evidence="3 4" id="KW-0560">Oxidoreductase</keyword>
<feature type="active site" description="Proton donor" evidence="5">
    <location>
        <position position="104"/>
    </location>
</feature>
<proteinExistence type="inferred from homology"/>
<keyword evidence="6" id="KW-0520">NAD</keyword>
<sequence length="411" mass="44814">MSNNPFETALNSLFIASRLADLDPNVVEILSKPKRIFEFTIPFKMDNGEFKLFTAYRVHYNDALGPVKDGTRFAPDLDLDTVKALGLWMTIKHAVAGIPAGGGKGGIRVNPAELSERELERLTRAYIRKLPLKGAWIDIPGADIGTSGKTQAWMLDEFEEIMGYHSPAAINDKPVEVNGTQGSAEATGTGAFYVTMQAVKDFGISQNASVAIQGFGTVGRMIASLLYKEGFKILAVSDIYGGVYSAVGLNIEKLALHVAETGSVVNFQDAESITNNELLELPCDVLVPAAVQSVITVENANKINARLIIECANGPVTHEAEKILEGKGTIIIPDVLANCGSAIVCSFERIQGLTDDYWDLETVLHRLRERILKAYQETYQVAMSKDISLRNAAWVNALVKLARAIEKRGWV</sequence>
<dbReference type="InterPro" id="IPR006095">
    <property type="entry name" value="Glu/Leu/Phe/Val/Trp_DH"/>
</dbReference>
<dbReference type="EMBL" id="PVXL01000078">
    <property type="protein sequence ID" value="PRR68868.1"/>
    <property type="molecule type" value="Genomic_DNA"/>
</dbReference>
<comment type="similarity">
    <text evidence="1 4 8">Belongs to the Glu/Leu/Phe/Val dehydrogenases family.</text>
</comment>
<dbReference type="InterPro" id="IPR006097">
    <property type="entry name" value="Glu/Leu/Phe/Val/Trp_DH_dimer"/>
</dbReference>
<dbReference type="PROSITE" id="PS00074">
    <property type="entry name" value="GLFV_DEHYDROGENASE"/>
    <property type="match status" value="1"/>
</dbReference>
<dbReference type="AlphaFoldDB" id="A0A9X7J028"/>
<dbReference type="PANTHER" id="PTHR11606">
    <property type="entry name" value="GLUTAMATE DEHYDROGENASE"/>
    <property type="match status" value="1"/>
</dbReference>
<evidence type="ECO:0000256" key="1">
    <source>
        <dbReference type="ARBA" id="ARBA00006382"/>
    </source>
</evidence>
<evidence type="ECO:0000313" key="11">
    <source>
        <dbReference type="Proteomes" id="UP000239430"/>
    </source>
</evidence>
<reference evidence="10 11" key="1">
    <citation type="submission" date="2018-03" db="EMBL/GenBank/DDBJ databases">
        <title>Genome sequence of Moorella stamsii DSM 26217.</title>
        <authorList>
            <person name="Poehlein A."/>
            <person name="Daniel R."/>
        </authorList>
    </citation>
    <scope>NUCLEOTIDE SEQUENCE [LARGE SCALE GENOMIC DNA]</scope>
    <source>
        <strain evidence="11">DSM 26217</strain>
    </source>
</reference>
<accession>A0A9X7J028</accession>
<evidence type="ECO:0000256" key="4">
    <source>
        <dbReference type="PIRNR" id="PIRNR000185"/>
    </source>
</evidence>
<feature type="domain" description="Glutamate/phenylalanine/leucine/valine/L-tryptophan dehydrogenase C-terminal" evidence="9">
    <location>
        <begin position="180"/>
        <end position="409"/>
    </location>
</feature>
<dbReference type="InterPro" id="IPR046346">
    <property type="entry name" value="Aminoacid_DH-like_N_sf"/>
</dbReference>
<dbReference type="Proteomes" id="UP000239430">
    <property type="component" value="Unassembled WGS sequence"/>
</dbReference>
<dbReference type="GO" id="GO:0000166">
    <property type="term" value="F:nucleotide binding"/>
    <property type="evidence" value="ECO:0007669"/>
    <property type="project" value="UniProtKB-KW"/>
</dbReference>
<gene>
    <name evidence="10" type="primary">gdhA</name>
    <name evidence="10" type="ORF">MOST_31500</name>
</gene>
<dbReference type="PRINTS" id="PR00082">
    <property type="entry name" value="GLFDHDRGNASE"/>
</dbReference>
<dbReference type="Gene3D" id="3.40.50.720">
    <property type="entry name" value="NAD(P)-binding Rossmann-like Domain"/>
    <property type="match status" value="1"/>
</dbReference>
<evidence type="ECO:0000256" key="3">
    <source>
        <dbReference type="ARBA" id="ARBA00023002"/>
    </source>
</evidence>
<dbReference type="SMART" id="SM00839">
    <property type="entry name" value="ELFV_dehydrog"/>
    <property type="match status" value="1"/>
</dbReference>
<dbReference type="InterPro" id="IPR014362">
    <property type="entry name" value="Glu_DH"/>
</dbReference>
<dbReference type="GO" id="GO:0004352">
    <property type="term" value="F:glutamate dehydrogenase (NAD+) activity"/>
    <property type="evidence" value="ECO:0007669"/>
    <property type="project" value="TreeGrafter"/>
</dbReference>